<dbReference type="EMBL" id="JAHKKG010000004">
    <property type="protein sequence ID" value="MBU2664378.1"/>
    <property type="molecule type" value="Genomic_DNA"/>
</dbReference>
<gene>
    <name evidence="1" type="ORF">KOI35_12815</name>
</gene>
<name>A0ABS5YLN3_9ACTN</name>
<dbReference type="Proteomes" id="UP001519654">
    <property type="component" value="Unassembled WGS sequence"/>
</dbReference>
<protein>
    <submittedName>
        <fullName evidence="1">Uncharacterized protein</fullName>
    </submittedName>
</protein>
<evidence type="ECO:0000313" key="2">
    <source>
        <dbReference type="Proteomes" id="UP001519654"/>
    </source>
</evidence>
<sequence length="376" mass="38386">MSGTGLHWGSAMTTAAWPGWTDIVQVGAELTYRGPAEVRLGRAGPGEVVVPPATMLENLQRGQTDHAVRYFALLAEQLGGRGLDGPVVVAVPARTAADTAHRLHEVLTGEVRLPVTRVVTAPIAAAAHAFLSGALEQAPVSAPVIVVDVDDDGATVTMTHGSAGRLRPTFTTPVDCPSGTPDRGGIIGRAVAAAAADAGLTGGPLRLLMLGNAGLGGEVASAAQYAHRYDVAVLASIDPATAAAHGAAAIAAGRVEVGELFRFGVRLSSHVINSGRLEDVWPRLAGPDELTPGPSPAEVTVDVAGGDTTAQVRLLEPWPDGTVTDGEIVGVPLDPPPPPGRYQVGVVLEAGGPALAFTRPGHDPLLFPIPLRKAPS</sequence>
<keyword evidence="2" id="KW-1185">Reference proteome</keyword>
<proteinExistence type="predicted"/>
<accession>A0ABS5YLN3</accession>
<evidence type="ECO:0000313" key="1">
    <source>
        <dbReference type="EMBL" id="MBU2664378.1"/>
    </source>
</evidence>
<organism evidence="1 2">
    <name type="scientific">Paractinoplanes bogorensis</name>
    <dbReference type="NCBI Taxonomy" id="1610840"/>
    <lineage>
        <taxon>Bacteria</taxon>
        <taxon>Bacillati</taxon>
        <taxon>Actinomycetota</taxon>
        <taxon>Actinomycetes</taxon>
        <taxon>Micromonosporales</taxon>
        <taxon>Micromonosporaceae</taxon>
        <taxon>Paractinoplanes</taxon>
    </lineage>
</organism>
<reference evidence="1 2" key="1">
    <citation type="submission" date="2021-06" db="EMBL/GenBank/DDBJ databases">
        <title>Actinoplanes lichenicola sp. nov., and Actinoplanes ovalisporus sp. nov., isolated from lichen in Thailand.</title>
        <authorList>
            <person name="Saeng-In P."/>
            <person name="Kanchanasin P."/>
            <person name="Yuki M."/>
            <person name="Kudo T."/>
            <person name="Ohkuma M."/>
            <person name="Phongsopitanun W."/>
            <person name="Tanasupawat S."/>
        </authorList>
    </citation>
    <scope>NUCLEOTIDE SEQUENCE [LARGE SCALE GENOMIC DNA]</scope>
    <source>
        <strain evidence="1 2">NBRC 110975</strain>
    </source>
</reference>
<dbReference type="RefSeq" id="WP_215786948.1">
    <property type="nucleotide sequence ID" value="NZ_JAHKKG010000004.1"/>
</dbReference>
<comment type="caution">
    <text evidence="1">The sequence shown here is derived from an EMBL/GenBank/DDBJ whole genome shotgun (WGS) entry which is preliminary data.</text>
</comment>